<organism evidence="1 2">
    <name type="scientific">Zopfia rhizophila CBS 207.26</name>
    <dbReference type="NCBI Taxonomy" id="1314779"/>
    <lineage>
        <taxon>Eukaryota</taxon>
        <taxon>Fungi</taxon>
        <taxon>Dikarya</taxon>
        <taxon>Ascomycota</taxon>
        <taxon>Pezizomycotina</taxon>
        <taxon>Dothideomycetes</taxon>
        <taxon>Dothideomycetes incertae sedis</taxon>
        <taxon>Zopfiaceae</taxon>
        <taxon>Zopfia</taxon>
    </lineage>
</organism>
<evidence type="ECO:0000313" key="1">
    <source>
        <dbReference type="EMBL" id="KAF2180107.1"/>
    </source>
</evidence>
<reference evidence="1" key="1">
    <citation type="journal article" date="2020" name="Stud. Mycol.">
        <title>101 Dothideomycetes genomes: a test case for predicting lifestyles and emergence of pathogens.</title>
        <authorList>
            <person name="Haridas S."/>
            <person name="Albert R."/>
            <person name="Binder M."/>
            <person name="Bloem J."/>
            <person name="Labutti K."/>
            <person name="Salamov A."/>
            <person name="Andreopoulos B."/>
            <person name="Baker S."/>
            <person name="Barry K."/>
            <person name="Bills G."/>
            <person name="Bluhm B."/>
            <person name="Cannon C."/>
            <person name="Castanera R."/>
            <person name="Culley D."/>
            <person name="Daum C."/>
            <person name="Ezra D."/>
            <person name="Gonzalez J."/>
            <person name="Henrissat B."/>
            <person name="Kuo A."/>
            <person name="Liang C."/>
            <person name="Lipzen A."/>
            <person name="Lutzoni F."/>
            <person name="Magnuson J."/>
            <person name="Mondo S."/>
            <person name="Nolan M."/>
            <person name="Ohm R."/>
            <person name="Pangilinan J."/>
            <person name="Park H.-J."/>
            <person name="Ramirez L."/>
            <person name="Alfaro M."/>
            <person name="Sun H."/>
            <person name="Tritt A."/>
            <person name="Yoshinaga Y."/>
            <person name="Zwiers L.-H."/>
            <person name="Turgeon B."/>
            <person name="Goodwin S."/>
            <person name="Spatafora J."/>
            <person name="Crous P."/>
            <person name="Grigoriev I."/>
        </authorList>
    </citation>
    <scope>NUCLEOTIDE SEQUENCE</scope>
    <source>
        <strain evidence="1">CBS 207.26</strain>
    </source>
</reference>
<name>A0A6A6DKQ8_9PEZI</name>
<dbReference type="EMBL" id="ML994660">
    <property type="protein sequence ID" value="KAF2180107.1"/>
    <property type="molecule type" value="Genomic_DNA"/>
</dbReference>
<proteinExistence type="predicted"/>
<dbReference type="AlphaFoldDB" id="A0A6A6DKQ8"/>
<dbReference type="SUPFAM" id="SSF54373">
    <property type="entry name" value="FAD-linked reductases, C-terminal domain"/>
    <property type="match status" value="1"/>
</dbReference>
<keyword evidence="2" id="KW-1185">Reference proteome</keyword>
<gene>
    <name evidence="1" type="ORF">K469DRAFT_797033</name>
</gene>
<dbReference type="Gene3D" id="3.30.560.10">
    <property type="entry name" value="Glucose Oxidase, domain 3"/>
    <property type="match status" value="1"/>
</dbReference>
<evidence type="ECO:0000313" key="2">
    <source>
        <dbReference type="Proteomes" id="UP000800200"/>
    </source>
</evidence>
<protein>
    <submittedName>
        <fullName evidence="1">Uncharacterized protein</fullName>
    </submittedName>
</protein>
<accession>A0A6A6DKQ8</accession>
<sequence length="235" mass="25776">MGSPAIMKPEYMLRSPADWMTIAPIDLDVIRKALKKDGEDADKYSSADSSRPHTKMVIVYAPVSLGIPGVQPPFNGSILTAAVLNLLPTLRDSVALEIADPLAIPLTDPNYYAKESDRVILPAGTRNLVKMLQSFEGGPLGSELVAYMFGPLTPMFPIKRLMRVKASLSTSYYLGGTATWRSRRDRVKTSYDHGTSECACPAFKPIPRTCIEDDGFENVKGSLTDRSERGSLYEV</sequence>
<dbReference type="Proteomes" id="UP000800200">
    <property type="component" value="Unassembled WGS sequence"/>
</dbReference>